<evidence type="ECO:0000313" key="2">
    <source>
        <dbReference type="Proteomes" id="UP000007319"/>
    </source>
</evidence>
<accession>A0A9P1JY37</accession>
<dbReference type="AlphaFoldDB" id="A0A9P1JY37"/>
<dbReference type="KEGG" id="abs:AZOBR_p270202"/>
<geneLocation type="plasmid" evidence="1 2">
    <name>AZOBR_p2</name>
</geneLocation>
<organism evidence="1 2">
    <name type="scientific">Azospirillum baldaniorum</name>
    <dbReference type="NCBI Taxonomy" id="1064539"/>
    <lineage>
        <taxon>Bacteria</taxon>
        <taxon>Pseudomonadati</taxon>
        <taxon>Pseudomonadota</taxon>
        <taxon>Alphaproteobacteria</taxon>
        <taxon>Rhodospirillales</taxon>
        <taxon>Azospirillaceae</taxon>
        <taxon>Azospirillum</taxon>
    </lineage>
</organism>
<keyword evidence="1" id="KW-0614">Plasmid</keyword>
<dbReference type="EMBL" id="HE577329">
    <property type="protein sequence ID" value="CCD02006.1"/>
    <property type="molecule type" value="Genomic_DNA"/>
</dbReference>
<dbReference type="Proteomes" id="UP000007319">
    <property type="component" value="Plasmid AZOBR_p2"/>
</dbReference>
<gene>
    <name evidence="1" type="ORF">AZOBR_p270202</name>
</gene>
<sequence length="80" mass="9149">MLGLVHAFYLLDRDRVNTGQGIGCIPLSAIYRYCEVNAQYIDDRDFFEEVILEVDAAYVGEVNARIQRQLKQQQRGAVRG</sequence>
<reference evidence="1 2" key="1">
    <citation type="journal article" date="2011" name="PLoS Genet.">
        <title>Azospirillum genomes reveal transition of bacteria from aquatic to terrestrial environments.</title>
        <authorList>
            <person name="Wisniewski-Dye F."/>
            <person name="Borziak K."/>
            <person name="Khalsa-Moyers G."/>
            <person name="Alexandre G."/>
            <person name="Sukharnikov L.O."/>
            <person name="Wuichet K."/>
            <person name="Hurst G.B."/>
            <person name="McDonald W.H."/>
            <person name="Robertson J.S."/>
            <person name="Barbe V."/>
            <person name="Calteau A."/>
            <person name="Rouy Z."/>
            <person name="Mangenot S."/>
            <person name="Prigent-Combaret C."/>
            <person name="Normand P."/>
            <person name="Boyer M."/>
            <person name="Siguier P."/>
            <person name="Dessaux Y."/>
            <person name="Elmerich C."/>
            <person name="Condemine G."/>
            <person name="Krishnen G."/>
            <person name="Kennedy I."/>
            <person name="Paterson A.H."/>
            <person name="Gonzalez V."/>
            <person name="Mavingui P."/>
            <person name="Zhulin I.B."/>
        </authorList>
    </citation>
    <scope>NUCLEOTIDE SEQUENCE [LARGE SCALE GENOMIC DNA]</scope>
    <source>
        <strain evidence="1 2">Sp245</strain>
    </source>
</reference>
<protein>
    <submittedName>
        <fullName evidence="1">Uncharacterized protein</fullName>
    </submittedName>
</protein>
<keyword evidence="2" id="KW-1185">Reference proteome</keyword>
<evidence type="ECO:0000313" key="1">
    <source>
        <dbReference type="EMBL" id="CCD02006.1"/>
    </source>
</evidence>
<name>A0A9P1JY37_9PROT</name>
<proteinExistence type="predicted"/>